<comment type="caution">
    <text evidence="1">The sequence shown here is derived from an EMBL/GenBank/DDBJ whole genome shotgun (WGS) entry which is preliminary data.</text>
</comment>
<name>A0A8K0CMB8_IGNLU</name>
<feature type="non-terminal residue" evidence="1">
    <location>
        <position position="177"/>
    </location>
</feature>
<evidence type="ECO:0000313" key="2">
    <source>
        <dbReference type="Proteomes" id="UP000801492"/>
    </source>
</evidence>
<reference evidence="1" key="1">
    <citation type="submission" date="2019-08" db="EMBL/GenBank/DDBJ databases">
        <title>The genome of the North American firefly Photinus pyralis.</title>
        <authorList>
            <consortium name="Photinus pyralis genome working group"/>
            <person name="Fallon T.R."/>
            <person name="Sander Lower S.E."/>
            <person name="Weng J.-K."/>
        </authorList>
    </citation>
    <scope>NUCLEOTIDE SEQUENCE</scope>
    <source>
        <strain evidence="1">TRF0915ILg1</strain>
        <tissue evidence="1">Whole body</tissue>
    </source>
</reference>
<organism evidence="1 2">
    <name type="scientific">Ignelater luminosus</name>
    <name type="common">Cucubano</name>
    <name type="synonym">Pyrophorus luminosus</name>
    <dbReference type="NCBI Taxonomy" id="2038154"/>
    <lineage>
        <taxon>Eukaryota</taxon>
        <taxon>Metazoa</taxon>
        <taxon>Ecdysozoa</taxon>
        <taxon>Arthropoda</taxon>
        <taxon>Hexapoda</taxon>
        <taxon>Insecta</taxon>
        <taxon>Pterygota</taxon>
        <taxon>Neoptera</taxon>
        <taxon>Endopterygota</taxon>
        <taxon>Coleoptera</taxon>
        <taxon>Polyphaga</taxon>
        <taxon>Elateriformia</taxon>
        <taxon>Elateroidea</taxon>
        <taxon>Elateridae</taxon>
        <taxon>Agrypninae</taxon>
        <taxon>Pyrophorini</taxon>
        <taxon>Ignelater</taxon>
    </lineage>
</organism>
<keyword evidence="2" id="KW-1185">Reference proteome</keyword>
<proteinExistence type="predicted"/>
<accession>A0A8K0CMB8</accession>
<sequence>MVRMKERKAWQPRGVRLTLAGVYCTHQCGCQKTQEDGIQTQENAIQTQEGTIQTQSTDVKEDPISSTSRIIEVLNQNEAEAITSPPFVSNANTESVLTTVQPTQGVIKKDSNTTITYPTDYDETPLDVNDPKIHAKAIRDALTASPVNTIAITKALKGKSRSKRLRAAEEYKLLFKT</sequence>
<protein>
    <submittedName>
        <fullName evidence="1">Uncharacterized protein</fullName>
    </submittedName>
</protein>
<dbReference type="Proteomes" id="UP000801492">
    <property type="component" value="Unassembled WGS sequence"/>
</dbReference>
<dbReference type="AlphaFoldDB" id="A0A8K0CMB8"/>
<evidence type="ECO:0000313" key="1">
    <source>
        <dbReference type="EMBL" id="KAF2887852.1"/>
    </source>
</evidence>
<dbReference type="EMBL" id="VTPC01081436">
    <property type="protein sequence ID" value="KAF2887852.1"/>
    <property type="molecule type" value="Genomic_DNA"/>
</dbReference>
<gene>
    <name evidence="1" type="ORF">ILUMI_18321</name>
</gene>